<evidence type="ECO:0000313" key="3">
    <source>
        <dbReference type="Proteomes" id="UP001187471"/>
    </source>
</evidence>
<keyword evidence="3" id="KW-1185">Reference proteome</keyword>
<comment type="caution">
    <text evidence="2">The sequence shown here is derived from an EMBL/GenBank/DDBJ whole genome shotgun (WGS) entry which is preliminary data.</text>
</comment>
<reference evidence="2" key="1">
    <citation type="submission" date="2022-12" db="EMBL/GenBank/DDBJ databases">
        <title>Draft genome assemblies for two species of Escallonia (Escalloniales).</title>
        <authorList>
            <person name="Chanderbali A."/>
            <person name="Dervinis C."/>
            <person name="Anghel I."/>
            <person name="Soltis D."/>
            <person name="Soltis P."/>
            <person name="Zapata F."/>
        </authorList>
    </citation>
    <scope>NUCLEOTIDE SEQUENCE</scope>
    <source>
        <strain evidence="2">UCBG92.1500</strain>
        <tissue evidence="2">Leaf</tissue>
    </source>
</reference>
<organism evidence="2 3">
    <name type="scientific">Escallonia rubra</name>
    <dbReference type="NCBI Taxonomy" id="112253"/>
    <lineage>
        <taxon>Eukaryota</taxon>
        <taxon>Viridiplantae</taxon>
        <taxon>Streptophyta</taxon>
        <taxon>Embryophyta</taxon>
        <taxon>Tracheophyta</taxon>
        <taxon>Spermatophyta</taxon>
        <taxon>Magnoliopsida</taxon>
        <taxon>eudicotyledons</taxon>
        <taxon>Gunneridae</taxon>
        <taxon>Pentapetalae</taxon>
        <taxon>asterids</taxon>
        <taxon>campanulids</taxon>
        <taxon>Escalloniales</taxon>
        <taxon>Escalloniaceae</taxon>
        <taxon>Escallonia</taxon>
    </lineage>
</organism>
<name>A0AA88QR97_9ASTE</name>
<dbReference type="Proteomes" id="UP001187471">
    <property type="component" value="Unassembled WGS sequence"/>
</dbReference>
<gene>
    <name evidence="2" type="ORF">RJ640_005622</name>
</gene>
<dbReference type="EMBL" id="JAVXUO010002275">
    <property type="protein sequence ID" value="KAK2974838.1"/>
    <property type="molecule type" value="Genomic_DNA"/>
</dbReference>
<accession>A0AA88QR97</accession>
<dbReference type="AlphaFoldDB" id="A0AA88QR97"/>
<evidence type="ECO:0000313" key="2">
    <source>
        <dbReference type="EMBL" id="KAK2974838.1"/>
    </source>
</evidence>
<protein>
    <submittedName>
        <fullName evidence="2">Uncharacterized protein</fullName>
    </submittedName>
</protein>
<sequence length="84" mass="9563">MGSAITCDSLKFVSQVAMESIVLSQYVQAKKYWRLYPYIRVACEGDDLNSPKTQRKVKQSNDKKSKSPPIPVSYFPVGTRFSRL</sequence>
<feature type="region of interest" description="Disordered" evidence="1">
    <location>
        <begin position="45"/>
        <end position="84"/>
    </location>
</feature>
<proteinExistence type="predicted"/>
<evidence type="ECO:0000256" key="1">
    <source>
        <dbReference type="SAM" id="MobiDB-lite"/>
    </source>
</evidence>